<feature type="compositionally biased region" description="Low complexity" evidence="1">
    <location>
        <begin position="127"/>
        <end position="144"/>
    </location>
</feature>
<proteinExistence type="predicted"/>
<evidence type="ECO:0000313" key="2">
    <source>
        <dbReference type="EMBL" id="XAY04875.1"/>
    </source>
</evidence>
<evidence type="ECO:0008006" key="3">
    <source>
        <dbReference type="Google" id="ProtNLM"/>
    </source>
</evidence>
<protein>
    <recommendedName>
        <fullName evidence="3">TadE-like protein</fullName>
    </recommendedName>
</protein>
<accession>A0AAU7AT44</accession>
<reference evidence="2" key="1">
    <citation type="submission" date="2022-12" db="EMBL/GenBank/DDBJ databases">
        <title>Paraconexibacter alkalitolerans sp. nov. and Baekduia alba sp. nov., isolated from soil and emended description of the genera Paraconexibacter (Chun et al., 2020) and Baekduia (An et al., 2020).</title>
        <authorList>
            <person name="Vieira S."/>
            <person name="Huber K.J."/>
            <person name="Geppert A."/>
            <person name="Wolf J."/>
            <person name="Neumann-Schaal M."/>
            <person name="Muesken M."/>
            <person name="Overmann J."/>
        </authorList>
    </citation>
    <scope>NUCLEOTIDE SEQUENCE</scope>
    <source>
        <strain evidence="2">AEG42_29</strain>
    </source>
</reference>
<organism evidence="2">
    <name type="scientific">Paraconexibacter sp. AEG42_29</name>
    <dbReference type="NCBI Taxonomy" id="2997339"/>
    <lineage>
        <taxon>Bacteria</taxon>
        <taxon>Bacillati</taxon>
        <taxon>Actinomycetota</taxon>
        <taxon>Thermoleophilia</taxon>
        <taxon>Solirubrobacterales</taxon>
        <taxon>Paraconexibacteraceae</taxon>
        <taxon>Paraconexibacter</taxon>
    </lineage>
</organism>
<evidence type="ECO:0000256" key="1">
    <source>
        <dbReference type="SAM" id="MobiDB-lite"/>
    </source>
</evidence>
<feature type="region of interest" description="Disordered" evidence="1">
    <location>
        <begin position="88"/>
        <end position="154"/>
    </location>
</feature>
<sequence>MAILPLAIVTVLGIAQVLAAGIGHELAAHAAENGAIALADGEDPRDAVREALPGWAKDRVQIKVDGREVRVSLKPLTVIPGAGEALATDASADAGPGPDAGAAMPAAVSTGPGPGLGAVTEPTVDQPAELGLPGPGPLEFAEPAPVIPPEWRER</sequence>
<dbReference type="KEGG" id="parq:DSM112329_01713"/>
<gene>
    <name evidence="2" type="ORF">DSM112329_01713</name>
</gene>
<name>A0AAU7AT44_9ACTN</name>
<dbReference type="AlphaFoldDB" id="A0AAU7AT44"/>
<feature type="compositionally biased region" description="Low complexity" evidence="1">
    <location>
        <begin position="88"/>
        <end position="107"/>
    </location>
</feature>
<dbReference type="EMBL" id="CP114014">
    <property type="protein sequence ID" value="XAY04875.1"/>
    <property type="molecule type" value="Genomic_DNA"/>
</dbReference>